<proteinExistence type="predicted"/>
<comment type="caution">
    <text evidence="2">The sequence shown here is derived from an EMBL/GenBank/DDBJ whole genome shotgun (WGS) entry which is preliminary data.</text>
</comment>
<dbReference type="InterPro" id="IPR018568">
    <property type="entry name" value="DUF2019"/>
</dbReference>
<evidence type="ECO:0000313" key="3">
    <source>
        <dbReference type="Proteomes" id="UP001596107"/>
    </source>
</evidence>
<feature type="domain" description="DUF2019" evidence="1">
    <location>
        <begin position="1"/>
        <end position="90"/>
    </location>
</feature>
<sequence>MEQDHALLGNEIARYNRLFDELMGIEEELRGRPGDRRRLFIKLYEHRNMQVRLNSAKATLAVAPQEARALLEWIAESKHNPQAGDAGMCL</sequence>
<dbReference type="RefSeq" id="WP_343224044.1">
    <property type="nucleotide sequence ID" value="NZ_CP078143.1"/>
</dbReference>
<dbReference type="Pfam" id="PF09450">
    <property type="entry name" value="DUF2019"/>
    <property type="match status" value="1"/>
</dbReference>
<accession>A0ABW0T8B4</accession>
<reference evidence="3" key="1">
    <citation type="journal article" date="2019" name="Int. J. Syst. Evol. Microbiol.">
        <title>The Global Catalogue of Microorganisms (GCM) 10K type strain sequencing project: providing services to taxonomists for standard genome sequencing and annotation.</title>
        <authorList>
            <consortium name="The Broad Institute Genomics Platform"/>
            <consortium name="The Broad Institute Genome Sequencing Center for Infectious Disease"/>
            <person name="Wu L."/>
            <person name="Ma J."/>
        </authorList>
    </citation>
    <scope>NUCLEOTIDE SEQUENCE [LARGE SCALE GENOMIC DNA]</scope>
    <source>
        <strain evidence="3">JCM 3366</strain>
    </source>
</reference>
<dbReference type="Proteomes" id="UP001596107">
    <property type="component" value="Unassembled WGS sequence"/>
</dbReference>
<gene>
    <name evidence="2" type="ORF">ACFPOD_10720</name>
</gene>
<protein>
    <submittedName>
        <fullName evidence="2">DUF2019 domain-containing protein</fullName>
    </submittedName>
</protein>
<dbReference type="InterPro" id="IPR042236">
    <property type="entry name" value="PI3K_accessory_sf"/>
</dbReference>
<dbReference type="EMBL" id="JBHSNB010000002">
    <property type="protein sequence ID" value="MFC5585587.1"/>
    <property type="molecule type" value="Genomic_DNA"/>
</dbReference>
<keyword evidence="3" id="KW-1185">Reference proteome</keyword>
<dbReference type="InterPro" id="IPR016024">
    <property type="entry name" value="ARM-type_fold"/>
</dbReference>
<dbReference type="Gene3D" id="1.25.40.70">
    <property type="entry name" value="Phosphatidylinositol 3-kinase, accessory domain (PIK)"/>
    <property type="match status" value="1"/>
</dbReference>
<name>A0ABW0T8B4_9HYPH</name>
<evidence type="ECO:0000259" key="1">
    <source>
        <dbReference type="Pfam" id="PF09450"/>
    </source>
</evidence>
<organism evidence="2 3">
    <name type="scientific">Nitratireductor kimnyeongensis</name>
    <dbReference type="NCBI Taxonomy" id="430679"/>
    <lineage>
        <taxon>Bacteria</taxon>
        <taxon>Pseudomonadati</taxon>
        <taxon>Pseudomonadota</taxon>
        <taxon>Alphaproteobacteria</taxon>
        <taxon>Hyphomicrobiales</taxon>
        <taxon>Phyllobacteriaceae</taxon>
        <taxon>Nitratireductor</taxon>
    </lineage>
</organism>
<evidence type="ECO:0000313" key="2">
    <source>
        <dbReference type="EMBL" id="MFC5585587.1"/>
    </source>
</evidence>
<dbReference type="SUPFAM" id="SSF48371">
    <property type="entry name" value="ARM repeat"/>
    <property type="match status" value="1"/>
</dbReference>